<dbReference type="Proteomes" id="UP001231189">
    <property type="component" value="Unassembled WGS sequence"/>
</dbReference>
<accession>A0AAD8TZD6</accession>
<feature type="compositionally biased region" description="Pro residues" evidence="2">
    <location>
        <begin position="1"/>
        <end position="18"/>
    </location>
</feature>
<reference evidence="4" key="1">
    <citation type="submission" date="2023-07" db="EMBL/GenBank/DDBJ databases">
        <title>A chromosome-level genome assembly of Lolium multiflorum.</title>
        <authorList>
            <person name="Chen Y."/>
            <person name="Copetti D."/>
            <person name="Kolliker R."/>
            <person name="Studer B."/>
        </authorList>
    </citation>
    <scope>NUCLEOTIDE SEQUENCE</scope>
    <source>
        <strain evidence="4">02402/16</strain>
        <tissue evidence="4">Leaf</tissue>
    </source>
</reference>
<protein>
    <recommendedName>
        <fullName evidence="3">C2H2-type domain-containing protein</fullName>
    </recommendedName>
</protein>
<keyword evidence="1" id="KW-0863">Zinc-finger</keyword>
<dbReference type="PROSITE" id="PS50157">
    <property type="entry name" value="ZINC_FINGER_C2H2_2"/>
    <property type="match status" value="2"/>
</dbReference>
<evidence type="ECO:0000256" key="1">
    <source>
        <dbReference type="PROSITE-ProRule" id="PRU00042"/>
    </source>
</evidence>
<evidence type="ECO:0000313" key="4">
    <source>
        <dbReference type="EMBL" id="KAK1694845.1"/>
    </source>
</evidence>
<proteinExistence type="predicted"/>
<evidence type="ECO:0000313" key="5">
    <source>
        <dbReference type="Proteomes" id="UP001231189"/>
    </source>
</evidence>
<organism evidence="4 5">
    <name type="scientific">Lolium multiflorum</name>
    <name type="common">Italian ryegrass</name>
    <name type="synonym">Lolium perenne subsp. multiflorum</name>
    <dbReference type="NCBI Taxonomy" id="4521"/>
    <lineage>
        <taxon>Eukaryota</taxon>
        <taxon>Viridiplantae</taxon>
        <taxon>Streptophyta</taxon>
        <taxon>Embryophyta</taxon>
        <taxon>Tracheophyta</taxon>
        <taxon>Spermatophyta</taxon>
        <taxon>Magnoliopsida</taxon>
        <taxon>Liliopsida</taxon>
        <taxon>Poales</taxon>
        <taxon>Poaceae</taxon>
        <taxon>BOP clade</taxon>
        <taxon>Pooideae</taxon>
        <taxon>Poodae</taxon>
        <taxon>Poeae</taxon>
        <taxon>Poeae Chloroplast Group 2 (Poeae type)</taxon>
        <taxon>Loliodinae</taxon>
        <taxon>Loliinae</taxon>
        <taxon>Lolium</taxon>
    </lineage>
</organism>
<dbReference type="GO" id="GO:0008270">
    <property type="term" value="F:zinc ion binding"/>
    <property type="evidence" value="ECO:0007669"/>
    <property type="project" value="UniProtKB-KW"/>
</dbReference>
<dbReference type="InterPro" id="IPR013087">
    <property type="entry name" value="Znf_C2H2_type"/>
</dbReference>
<comment type="caution">
    <text evidence="4">The sequence shown here is derived from an EMBL/GenBank/DDBJ whole genome shotgun (WGS) entry which is preliminary data.</text>
</comment>
<dbReference type="PANTHER" id="PTHR47591">
    <property type="entry name" value="ZINC FINGER PROTEIN ZAT2-RELATED"/>
    <property type="match status" value="1"/>
</dbReference>
<dbReference type="AlphaFoldDB" id="A0AAD8TZD6"/>
<evidence type="ECO:0000256" key="2">
    <source>
        <dbReference type="SAM" id="MobiDB-lite"/>
    </source>
</evidence>
<keyword evidence="1" id="KW-0862">Zinc</keyword>
<feature type="domain" description="C2H2-type" evidence="3">
    <location>
        <begin position="63"/>
        <end position="85"/>
    </location>
</feature>
<dbReference type="SMART" id="SM00355">
    <property type="entry name" value="ZnF_C2H2"/>
    <property type="match status" value="2"/>
</dbReference>
<dbReference type="PROSITE" id="PS00028">
    <property type="entry name" value="ZINC_FINGER_C2H2_1"/>
    <property type="match status" value="2"/>
</dbReference>
<evidence type="ECO:0000259" key="3">
    <source>
        <dbReference type="PROSITE" id="PS50157"/>
    </source>
</evidence>
<name>A0AAD8TZD6_LOLMU</name>
<dbReference type="PANTHER" id="PTHR47591:SF13">
    <property type="entry name" value="OS02G0293900 PROTEIN"/>
    <property type="match status" value="1"/>
</dbReference>
<feature type="domain" description="C2H2-type" evidence="3">
    <location>
        <begin position="169"/>
        <end position="191"/>
    </location>
</feature>
<keyword evidence="1" id="KW-0479">Metal-binding</keyword>
<keyword evidence="5" id="KW-1185">Reference proteome</keyword>
<feature type="region of interest" description="Disordered" evidence="2">
    <location>
        <begin position="1"/>
        <end position="63"/>
    </location>
</feature>
<gene>
    <name evidence="4" type="ORF">QYE76_011542</name>
</gene>
<dbReference type="InterPro" id="IPR036236">
    <property type="entry name" value="Znf_C2H2_sf"/>
</dbReference>
<dbReference type="SUPFAM" id="SSF57667">
    <property type="entry name" value="beta-beta-alpha zinc fingers"/>
    <property type="match status" value="1"/>
</dbReference>
<dbReference type="EMBL" id="JAUUTY010000001">
    <property type="protein sequence ID" value="KAK1694845.1"/>
    <property type="molecule type" value="Genomic_DNA"/>
</dbReference>
<sequence length="255" mass="26300">MEPPPDPAAGPLPAPPQPHETTLTLTLALSPPALIPPKPRPRRPRTEGGASPRSRFSLTGDTPPCSECGKCFPSAKALFGHMRCHPERPWRGITPPSSPHSRHGAAAGQFTVQERDVANSLLMLSGARTGAGKGKKIVNVSAITPSATTDSCGTSASAAPTGQVNFDDHKCSVCDRGFASGQALGGHKRCHWDKACAGVVVIATPAGSGASPVSSSEAAVLDLNLPPSPRLGTLPVLKSDQGSSLNDMLDLKLGY</sequence>
<feature type="compositionally biased region" description="Low complexity" evidence="2">
    <location>
        <begin position="21"/>
        <end position="32"/>
    </location>
</feature>
<dbReference type="Pfam" id="PF13912">
    <property type="entry name" value="zf-C2H2_6"/>
    <property type="match status" value="2"/>
</dbReference>